<dbReference type="PRINTS" id="PR00344">
    <property type="entry name" value="BCTRLSENSOR"/>
</dbReference>
<sequence length="520" mass="58511">MGKITLGGILTSGVVVMLIWFFYAVPELSTSPEVFEVSAENIGMIQIADDIGSPLSDPIKMVFVWNGNVVERIGNEIKMQTSYTYRDILTDEILWETTLDETVDATTRKYIDKPGHFMFPSDLEQKNYQVYDVGGSVLNYNFVGVTEIEGLEVYEFSGETTFEVSYIYPDFDVPIYEDYSATNFIEPKTGIEVSFTERFTDYAIIDNQKVPILDAWDGPSEFSQKILVQKAETQKRIHDLYHNVVPVIIAIGTLAIAIIVYSKAKVETKSKEIVELKQTETRKDEFSSMIAHELKTPLVPIKSYLDMIISGKIGQLTPQQIEKLEIVRSSAESLNKLIDDLSDVQKLDTGNMKMHREINSLSDIINETVIKLEPDFNKKGIKINLQLNHVGCFCDKSRISQVVLNLLTNSIDFTPSSDGEIIISLSKEGKFAKLFVEDNGSGIPEDKLEHIFQKYYQVDSSLRREYGGTGLGLSITKGIVDMHGGTITVESKVGEFTRFTIMLPLNDRESQISQTPKIES</sequence>
<dbReference type="SMART" id="SM00388">
    <property type="entry name" value="HisKA"/>
    <property type="match status" value="1"/>
</dbReference>
<dbReference type="InterPro" id="IPR003594">
    <property type="entry name" value="HATPase_dom"/>
</dbReference>
<dbReference type="Proteomes" id="UP000509771">
    <property type="component" value="Chromosome"/>
</dbReference>
<dbReference type="GeneID" id="56059548"/>
<evidence type="ECO:0000313" key="9">
    <source>
        <dbReference type="Proteomes" id="UP000509771"/>
    </source>
</evidence>
<dbReference type="Gene3D" id="3.30.565.10">
    <property type="entry name" value="Histidine kinase-like ATPase, C-terminal domain"/>
    <property type="match status" value="1"/>
</dbReference>
<dbReference type="InterPro" id="IPR021424">
    <property type="entry name" value="PorA"/>
</dbReference>
<evidence type="ECO:0000256" key="6">
    <source>
        <dbReference type="SAM" id="Phobius"/>
    </source>
</evidence>
<keyword evidence="6" id="KW-1133">Transmembrane helix</keyword>
<dbReference type="PANTHER" id="PTHR43547:SF2">
    <property type="entry name" value="HYBRID SIGNAL TRANSDUCTION HISTIDINE KINASE C"/>
    <property type="match status" value="1"/>
</dbReference>
<reference evidence="8 9" key="1">
    <citation type="submission" date="2018-02" db="EMBL/GenBank/DDBJ databases">
        <title>Complete genome of Nitrosopumilus cobalaminigenes HCA1.</title>
        <authorList>
            <person name="Qin W."/>
            <person name="Zheng Y."/>
            <person name="Stahl D.A."/>
        </authorList>
    </citation>
    <scope>NUCLEOTIDE SEQUENCE [LARGE SCALE GENOMIC DNA]</scope>
    <source>
        <strain evidence="8 9">HCA1</strain>
    </source>
</reference>
<evidence type="ECO:0000256" key="4">
    <source>
        <dbReference type="ARBA" id="ARBA00022679"/>
    </source>
</evidence>
<dbReference type="PANTHER" id="PTHR43547">
    <property type="entry name" value="TWO-COMPONENT HISTIDINE KINASE"/>
    <property type="match status" value="1"/>
</dbReference>
<feature type="domain" description="Histidine kinase" evidence="7">
    <location>
        <begin position="289"/>
        <end position="507"/>
    </location>
</feature>
<protein>
    <recommendedName>
        <fullName evidence="2">histidine kinase</fullName>
        <ecNumber evidence="2">2.7.13.3</ecNumber>
    </recommendedName>
</protein>
<dbReference type="SUPFAM" id="SSF55874">
    <property type="entry name" value="ATPase domain of HSP90 chaperone/DNA topoisomerase II/histidine kinase"/>
    <property type="match status" value="1"/>
</dbReference>
<dbReference type="CDD" id="cd16922">
    <property type="entry name" value="HATPase_EvgS-ArcB-TorS-like"/>
    <property type="match status" value="1"/>
</dbReference>
<dbReference type="Pfam" id="PF11271">
    <property type="entry name" value="PorA"/>
    <property type="match status" value="1"/>
</dbReference>
<accession>A0A7D5RC34</accession>
<dbReference type="InterPro" id="IPR036890">
    <property type="entry name" value="HATPase_C_sf"/>
</dbReference>
<evidence type="ECO:0000259" key="7">
    <source>
        <dbReference type="PROSITE" id="PS50109"/>
    </source>
</evidence>
<dbReference type="Pfam" id="PF02518">
    <property type="entry name" value="HATPase_c"/>
    <property type="match status" value="1"/>
</dbReference>
<keyword evidence="5" id="KW-0418">Kinase</keyword>
<dbReference type="KEGG" id="ncl:C5F47_05850"/>
<evidence type="ECO:0000256" key="3">
    <source>
        <dbReference type="ARBA" id="ARBA00022553"/>
    </source>
</evidence>
<dbReference type="SMART" id="SM00387">
    <property type="entry name" value="HATPase_c"/>
    <property type="match status" value="1"/>
</dbReference>
<dbReference type="InterPro" id="IPR004358">
    <property type="entry name" value="Sig_transdc_His_kin-like_C"/>
</dbReference>
<dbReference type="GO" id="GO:0000155">
    <property type="term" value="F:phosphorelay sensor kinase activity"/>
    <property type="evidence" value="ECO:0007669"/>
    <property type="project" value="InterPro"/>
</dbReference>
<keyword evidence="3" id="KW-0597">Phosphoprotein</keyword>
<keyword evidence="9" id="KW-1185">Reference proteome</keyword>
<dbReference type="FunFam" id="3.30.565.10:FF:000006">
    <property type="entry name" value="Sensor histidine kinase WalK"/>
    <property type="match status" value="1"/>
</dbReference>
<dbReference type="EMBL" id="CP026993">
    <property type="protein sequence ID" value="QLH03105.1"/>
    <property type="molecule type" value="Genomic_DNA"/>
</dbReference>
<dbReference type="PROSITE" id="PS50109">
    <property type="entry name" value="HIS_KIN"/>
    <property type="match status" value="1"/>
</dbReference>
<keyword evidence="6" id="KW-0812">Transmembrane</keyword>
<name>A0A7D5RC34_9ARCH</name>
<dbReference type="Pfam" id="PF00512">
    <property type="entry name" value="HisKA"/>
    <property type="match status" value="1"/>
</dbReference>
<feature type="transmembrane region" description="Helical" evidence="6">
    <location>
        <begin position="6"/>
        <end position="25"/>
    </location>
</feature>
<keyword evidence="4" id="KW-0808">Transferase</keyword>
<dbReference type="CDD" id="cd00082">
    <property type="entry name" value="HisKA"/>
    <property type="match status" value="1"/>
</dbReference>
<dbReference type="OrthoDB" id="342253at2157"/>
<dbReference type="InterPro" id="IPR005467">
    <property type="entry name" value="His_kinase_dom"/>
</dbReference>
<gene>
    <name evidence="8" type="ORF">C5F47_05850</name>
</gene>
<proteinExistence type="predicted"/>
<evidence type="ECO:0000313" key="8">
    <source>
        <dbReference type="EMBL" id="QLH03105.1"/>
    </source>
</evidence>
<comment type="catalytic activity">
    <reaction evidence="1">
        <text>ATP + protein L-histidine = ADP + protein N-phospho-L-histidine.</text>
        <dbReference type="EC" id="2.7.13.3"/>
    </reaction>
</comment>
<dbReference type="RefSeq" id="WP_179360208.1">
    <property type="nucleotide sequence ID" value="NZ_CP026993.1"/>
</dbReference>
<feature type="transmembrane region" description="Helical" evidence="6">
    <location>
        <begin position="240"/>
        <end position="261"/>
    </location>
</feature>
<dbReference type="SUPFAM" id="SSF47384">
    <property type="entry name" value="Homodimeric domain of signal transducing histidine kinase"/>
    <property type="match status" value="1"/>
</dbReference>
<dbReference type="InterPro" id="IPR036097">
    <property type="entry name" value="HisK_dim/P_sf"/>
</dbReference>
<organism evidence="8 9">
    <name type="scientific">Nitrosopumilus cobalaminigenes</name>
    <dbReference type="NCBI Taxonomy" id="1470066"/>
    <lineage>
        <taxon>Archaea</taxon>
        <taxon>Nitrososphaerota</taxon>
        <taxon>Nitrososphaeria</taxon>
        <taxon>Nitrosopumilales</taxon>
        <taxon>Nitrosopumilaceae</taxon>
        <taxon>Nitrosopumilus</taxon>
    </lineage>
</organism>
<dbReference type="InterPro" id="IPR003661">
    <property type="entry name" value="HisK_dim/P_dom"/>
</dbReference>
<evidence type="ECO:0000256" key="1">
    <source>
        <dbReference type="ARBA" id="ARBA00000085"/>
    </source>
</evidence>
<evidence type="ECO:0000256" key="5">
    <source>
        <dbReference type="ARBA" id="ARBA00022777"/>
    </source>
</evidence>
<keyword evidence="6" id="KW-0472">Membrane</keyword>
<dbReference type="Gene3D" id="1.10.287.130">
    <property type="match status" value="1"/>
</dbReference>
<dbReference type="AlphaFoldDB" id="A0A7D5RC34"/>
<evidence type="ECO:0000256" key="2">
    <source>
        <dbReference type="ARBA" id="ARBA00012438"/>
    </source>
</evidence>
<dbReference type="EC" id="2.7.13.3" evidence="2"/>